<dbReference type="AlphaFoldDB" id="A0A7Y0QIK9"/>
<dbReference type="Pfam" id="PF03176">
    <property type="entry name" value="MMPL"/>
    <property type="match status" value="2"/>
</dbReference>
<keyword evidence="6 8" id="KW-0472">Membrane</keyword>
<comment type="similarity">
    <text evidence="2">Belongs to the resistance-nodulation-cell division (RND) (TC 2.A.6) family. MmpL subfamily.</text>
</comment>
<feature type="transmembrane region" description="Helical" evidence="8">
    <location>
        <begin position="234"/>
        <end position="255"/>
    </location>
</feature>
<sequence>MLSSSRSATALRAVVILLVLAAWLGVGAFGGMAQGQLSQVQSNDAAVFLPASAESTRAAKANEGFVDSETLPALVVLTPAAEGRVTPDQLEAVQQLVAGIPELAVPGADPAAGDPAMLGDVLTAEPVVVPAEDGAALLVPLSLDGATAEETLADDEGVVGAVVTALRAALADELGATADSAGDVGLRAWVTGPAGFVADLVNAFGGIDLVLLLVALGAVLLILVVVYRSPFLPFVVILTAVFALSGAALVVYNLAKNGTLALNGQTQGILSILVVGASVDYALLLVARYREELRHVESPVTAMNRAVRASVPPIAASAGTVIAGLMCLTLSDLASNKSLGPVGSIGIVSAFLAALTLLPAFLLVLGRRSRALFWPRAPRPAAGGVHAAPVGEATSIPTAEVLAGGWGRLARFTGRHARPVWVVTALVLAAGAAFLPTFRAEGTSQADVFLTDVDAVSGQEVLAEHFPAGSVQPAVVIVPVGDADAVVQAAEAVDGVTAAAIYTGETGGAPTGPPPAAGGGAAAPDQRPAVPVVVDDRVRVDVVTEDSADTQAAVATVEALRTAVHAVSPDALVGGAAAETLDTQDASARDLRVIVPVVLVVILLILALLLRSILAAALLMAANVLSFAAALGVSALVFNHVLGFPGADPVVPLYAFTFLIALGVDYSIFLMTRVREEAVHVGTREGVLRGLAVTGGVITSAGVVLAATFAALGVIPLLFLAQLAFIVSFGVLVDTLVVRSLLVPALVHDVGRRTWWPSRLGRADTEAAALAGSAASAPEPHGQHVAR</sequence>
<feature type="transmembrane region" description="Helical" evidence="8">
    <location>
        <begin position="209"/>
        <end position="227"/>
    </location>
</feature>
<dbReference type="InterPro" id="IPR004869">
    <property type="entry name" value="MMPL_dom"/>
</dbReference>
<keyword evidence="5 8" id="KW-1133">Transmembrane helix</keyword>
<keyword evidence="11" id="KW-1185">Reference proteome</keyword>
<evidence type="ECO:0000256" key="6">
    <source>
        <dbReference type="ARBA" id="ARBA00023136"/>
    </source>
</evidence>
<evidence type="ECO:0000256" key="8">
    <source>
        <dbReference type="SAM" id="Phobius"/>
    </source>
</evidence>
<feature type="region of interest" description="Disordered" evidence="7">
    <location>
        <begin position="506"/>
        <end position="526"/>
    </location>
</feature>
<feature type="domain" description="Membrane transport protein MMPL" evidence="9">
    <location>
        <begin position="455"/>
        <end position="759"/>
    </location>
</feature>
<feature type="transmembrane region" description="Helical" evidence="8">
    <location>
        <begin position="267"/>
        <end position="289"/>
    </location>
</feature>
<feature type="transmembrane region" description="Helical" evidence="8">
    <location>
        <begin position="593"/>
        <end position="610"/>
    </location>
</feature>
<dbReference type="InterPro" id="IPR050545">
    <property type="entry name" value="Mycobact_MmpL"/>
</dbReference>
<evidence type="ECO:0000256" key="3">
    <source>
        <dbReference type="ARBA" id="ARBA00022475"/>
    </source>
</evidence>
<dbReference type="Proteomes" id="UP000562124">
    <property type="component" value="Unassembled WGS sequence"/>
</dbReference>
<proteinExistence type="inferred from homology"/>
<dbReference type="EMBL" id="JABCJJ010000030">
    <property type="protein sequence ID" value="NMR21318.1"/>
    <property type="molecule type" value="Genomic_DNA"/>
</dbReference>
<keyword evidence="3" id="KW-1003">Cell membrane</keyword>
<evidence type="ECO:0000256" key="4">
    <source>
        <dbReference type="ARBA" id="ARBA00022692"/>
    </source>
</evidence>
<evidence type="ECO:0000256" key="5">
    <source>
        <dbReference type="ARBA" id="ARBA00022989"/>
    </source>
</evidence>
<feature type="transmembrane region" description="Helical" evidence="8">
    <location>
        <begin position="650"/>
        <end position="670"/>
    </location>
</feature>
<evidence type="ECO:0000256" key="7">
    <source>
        <dbReference type="SAM" id="MobiDB-lite"/>
    </source>
</evidence>
<name>A0A7Y0QIK9_CELFI</name>
<feature type="transmembrane region" description="Helical" evidence="8">
    <location>
        <begin position="691"/>
        <end position="719"/>
    </location>
</feature>
<dbReference type="GO" id="GO:0005886">
    <property type="term" value="C:plasma membrane"/>
    <property type="evidence" value="ECO:0007669"/>
    <property type="project" value="UniProtKB-SubCell"/>
</dbReference>
<dbReference type="PANTHER" id="PTHR33406:SF6">
    <property type="entry name" value="MEMBRANE PROTEIN YDGH-RELATED"/>
    <property type="match status" value="1"/>
</dbReference>
<feature type="transmembrane region" description="Helical" evidence="8">
    <location>
        <begin position="420"/>
        <end position="438"/>
    </location>
</feature>
<evidence type="ECO:0000256" key="2">
    <source>
        <dbReference type="ARBA" id="ARBA00010157"/>
    </source>
</evidence>
<gene>
    <name evidence="10" type="ORF">HIR71_14030</name>
</gene>
<feature type="transmembrane region" description="Helical" evidence="8">
    <location>
        <begin position="310"/>
        <end position="331"/>
    </location>
</feature>
<protein>
    <submittedName>
        <fullName evidence="10">MMPL family transporter</fullName>
    </submittedName>
</protein>
<accession>A0A7Y0QIK9</accession>
<dbReference type="RefSeq" id="WP_169325691.1">
    <property type="nucleotide sequence ID" value="NZ_JABCJJ010000030.1"/>
</dbReference>
<keyword evidence="4 8" id="KW-0812">Transmembrane</keyword>
<feature type="domain" description="Membrane transport protein MMPL" evidence="9">
    <location>
        <begin position="48"/>
        <end position="377"/>
    </location>
</feature>
<dbReference type="Gene3D" id="1.20.1640.10">
    <property type="entry name" value="Multidrug efflux transporter AcrB transmembrane domain"/>
    <property type="match status" value="2"/>
</dbReference>
<dbReference type="PANTHER" id="PTHR33406">
    <property type="entry name" value="MEMBRANE PROTEIN MJ1562-RELATED"/>
    <property type="match status" value="1"/>
</dbReference>
<reference evidence="10 11" key="1">
    <citation type="submission" date="2020-04" db="EMBL/GenBank/DDBJ databases">
        <title>Sequencing and Assembly of C. fimi.</title>
        <authorList>
            <person name="Ramsey A.R."/>
        </authorList>
    </citation>
    <scope>NUCLEOTIDE SEQUENCE [LARGE SCALE GENOMIC DNA]</scope>
    <source>
        <strain evidence="10 11">SB</strain>
    </source>
</reference>
<evidence type="ECO:0000313" key="10">
    <source>
        <dbReference type="EMBL" id="NMR21318.1"/>
    </source>
</evidence>
<dbReference type="SUPFAM" id="SSF82866">
    <property type="entry name" value="Multidrug efflux transporter AcrB transmembrane domain"/>
    <property type="match status" value="2"/>
</dbReference>
<evidence type="ECO:0000313" key="11">
    <source>
        <dbReference type="Proteomes" id="UP000562124"/>
    </source>
</evidence>
<organism evidence="10 11">
    <name type="scientific">Cellulomonas fimi</name>
    <dbReference type="NCBI Taxonomy" id="1708"/>
    <lineage>
        <taxon>Bacteria</taxon>
        <taxon>Bacillati</taxon>
        <taxon>Actinomycetota</taxon>
        <taxon>Actinomycetes</taxon>
        <taxon>Micrococcales</taxon>
        <taxon>Cellulomonadaceae</taxon>
        <taxon>Cellulomonas</taxon>
    </lineage>
</organism>
<comment type="subcellular location">
    <subcellularLocation>
        <location evidence="1">Cell membrane</location>
        <topology evidence="1">Multi-pass membrane protein</topology>
    </subcellularLocation>
</comment>
<feature type="transmembrane region" description="Helical" evidence="8">
    <location>
        <begin position="343"/>
        <end position="366"/>
    </location>
</feature>
<evidence type="ECO:0000259" key="9">
    <source>
        <dbReference type="Pfam" id="PF03176"/>
    </source>
</evidence>
<comment type="caution">
    <text evidence="10">The sequence shown here is derived from an EMBL/GenBank/DDBJ whole genome shotgun (WGS) entry which is preliminary data.</text>
</comment>
<evidence type="ECO:0000256" key="1">
    <source>
        <dbReference type="ARBA" id="ARBA00004651"/>
    </source>
</evidence>
<feature type="transmembrane region" description="Helical" evidence="8">
    <location>
        <begin position="617"/>
        <end position="638"/>
    </location>
</feature>